<feature type="domain" description="N-acetyltransferase" evidence="3">
    <location>
        <begin position="7"/>
        <end position="162"/>
    </location>
</feature>
<gene>
    <name evidence="4" type="ORF">COU18_02595</name>
</gene>
<organism evidence="4 5">
    <name type="scientific">Candidatus Kaiserbacteria bacterium CG10_big_fil_rev_8_21_14_0_10_51_14</name>
    <dbReference type="NCBI Taxonomy" id="1974610"/>
    <lineage>
        <taxon>Bacteria</taxon>
        <taxon>Candidatus Kaiseribacteriota</taxon>
    </lineage>
</organism>
<dbReference type="PROSITE" id="PS51186">
    <property type="entry name" value="GNAT"/>
    <property type="match status" value="1"/>
</dbReference>
<dbReference type="InterPro" id="IPR000182">
    <property type="entry name" value="GNAT_dom"/>
</dbReference>
<evidence type="ECO:0000259" key="3">
    <source>
        <dbReference type="PROSITE" id="PS51186"/>
    </source>
</evidence>
<dbReference type="Proteomes" id="UP000231192">
    <property type="component" value="Unassembled WGS sequence"/>
</dbReference>
<reference evidence="5" key="1">
    <citation type="submission" date="2017-09" db="EMBL/GenBank/DDBJ databases">
        <title>Depth-based differentiation of microbial function through sediment-hosted aquifers and enrichment of novel symbionts in the deep terrestrial subsurface.</title>
        <authorList>
            <person name="Probst A.J."/>
            <person name="Ladd B."/>
            <person name="Jarett J.K."/>
            <person name="Geller-Mcgrath D.E."/>
            <person name="Sieber C.M.K."/>
            <person name="Emerson J.B."/>
            <person name="Anantharaman K."/>
            <person name="Thomas B.C."/>
            <person name="Malmstrom R."/>
            <person name="Stieglmeier M."/>
            <person name="Klingl A."/>
            <person name="Woyke T."/>
            <person name="Ryan C.M."/>
            <person name="Banfield J.F."/>
        </authorList>
    </citation>
    <scope>NUCLEOTIDE SEQUENCE [LARGE SCALE GENOMIC DNA]</scope>
</reference>
<sequence length="162" mass="18264">MDGMKPVEIKPLTAEDDRDAVGFCREIYSEMGWPEDGLGSSIAEIFSEFGDAFVTVKQNGRIIGTAGLLRLSKEQALLKRFYLAKRVRGSGLATRLFADLVERARAMGYSALLLDVSSTNGRAIRFYKKEGMEEFFSISPHPRWAGSSPERQKTDRYFRLKL</sequence>
<name>A0A2H0UAW3_9BACT</name>
<dbReference type="InterPro" id="IPR050832">
    <property type="entry name" value="Bact_Acetyltransf"/>
</dbReference>
<dbReference type="Pfam" id="PF00583">
    <property type="entry name" value="Acetyltransf_1"/>
    <property type="match status" value="1"/>
</dbReference>
<dbReference type="AlphaFoldDB" id="A0A2H0UAW3"/>
<evidence type="ECO:0000313" key="5">
    <source>
        <dbReference type="Proteomes" id="UP000231192"/>
    </source>
</evidence>
<proteinExistence type="predicted"/>
<keyword evidence="2" id="KW-0012">Acyltransferase</keyword>
<evidence type="ECO:0000256" key="1">
    <source>
        <dbReference type="ARBA" id="ARBA00022679"/>
    </source>
</evidence>
<evidence type="ECO:0000313" key="4">
    <source>
        <dbReference type="EMBL" id="PIR83549.1"/>
    </source>
</evidence>
<dbReference type="EMBL" id="PFBK01000008">
    <property type="protein sequence ID" value="PIR83549.1"/>
    <property type="molecule type" value="Genomic_DNA"/>
</dbReference>
<dbReference type="SUPFAM" id="SSF55729">
    <property type="entry name" value="Acyl-CoA N-acyltransferases (Nat)"/>
    <property type="match status" value="1"/>
</dbReference>
<dbReference type="GO" id="GO:0016747">
    <property type="term" value="F:acyltransferase activity, transferring groups other than amino-acyl groups"/>
    <property type="evidence" value="ECO:0007669"/>
    <property type="project" value="InterPro"/>
</dbReference>
<evidence type="ECO:0000256" key="2">
    <source>
        <dbReference type="ARBA" id="ARBA00023315"/>
    </source>
</evidence>
<dbReference type="PANTHER" id="PTHR43877">
    <property type="entry name" value="AMINOALKYLPHOSPHONATE N-ACETYLTRANSFERASE-RELATED-RELATED"/>
    <property type="match status" value="1"/>
</dbReference>
<keyword evidence="1" id="KW-0808">Transferase</keyword>
<dbReference type="Gene3D" id="3.40.630.30">
    <property type="match status" value="1"/>
</dbReference>
<dbReference type="PANTHER" id="PTHR43877:SF2">
    <property type="entry name" value="AMINOALKYLPHOSPHONATE N-ACETYLTRANSFERASE-RELATED"/>
    <property type="match status" value="1"/>
</dbReference>
<accession>A0A2H0UAW3</accession>
<dbReference type="CDD" id="cd04301">
    <property type="entry name" value="NAT_SF"/>
    <property type="match status" value="1"/>
</dbReference>
<comment type="caution">
    <text evidence="4">The sequence shown here is derived from an EMBL/GenBank/DDBJ whole genome shotgun (WGS) entry which is preliminary data.</text>
</comment>
<protein>
    <recommendedName>
        <fullName evidence="3">N-acetyltransferase domain-containing protein</fullName>
    </recommendedName>
</protein>
<dbReference type="InterPro" id="IPR016181">
    <property type="entry name" value="Acyl_CoA_acyltransferase"/>
</dbReference>